<sequence>MLNNFPFQAIRKAAELGEYTLTDFGTWCAIESTVRDKLTIFTQGKDDEDDPLLNPAHLLVGTSAQNKDVANKFADWMIKDDGGQRVIKEFNKNGYNLYTTAPVGLDPLGKVKGLLGAGA</sequence>
<gene>
    <name evidence="1" type="ORF">N7G274_009219</name>
</gene>
<dbReference type="PANTHER" id="PTHR37945">
    <property type="entry name" value="EXTRACELLULAR TUNGSTATE BINDING PROTEIN"/>
    <property type="match status" value="1"/>
</dbReference>
<comment type="caution">
    <text evidence="1">The sequence shown here is derived from an EMBL/GenBank/DDBJ whole genome shotgun (WGS) entry which is preliminary data.</text>
</comment>
<evidence type="ECO:0000313" key="2">
    <source>
        <dbReference type="Proteomes" id="UP001590950"/>
    </source>
</evidence>
<evidence type="ECO:0008006" key="3">
    <source>
        <dbReference type="Google" id="ProtNLM"/>
    </source>
</evidence>
<keyword evidence="2" id="KW-1185">Reference proteome</keyword>
<dbReference type="InterPro" id="IPR052738">
    <property type="entry name" value="ABC-Tungstate_binding"/>
</dbReference>
<reference evidence="1 2" key="1">
    <citation type="submission" date="2024-09" db="EMBL/GenBank/DDBJ databases">
        <title>Rethinking Asexuality: The Enigmatic Case of Functional Sexual Genes in Lepraria (Stereocaulaceae).</title>
        <authorList>
            <person name="Doellman M."/>
            <person name="Sun Y."/>
            <person name="Barcenas-Pena A."/>
            <person name="Lumbsch H.T."/>
            <person name="Grewe F."/>
        </authorList>
    </citation>
    <scope>NUCLEOTIDE SEQUENCE [LARGE SCALE GENOMIC DNA]</scope>
    <source>
        <strain evidence="1 2">Mercado 3170</strain>
    </source>
</reference>
<proteinExistence type="predicted"/>
<protein>
    <recommendedName>
        <fullName evidence="3">Extracellular solute-binding protein</fullName>
    </recommendedName>
</protein>
<dbReference type="Gene3D" id="3.40.190.10">
    <property type="entry name" value="Periplasmic binding protein-like II"/>
    <property type="match status" value="1"/>
</dbReference>
<evidence type="ECO:0000313" key="1">
    <source>
        <dbReference type="EMBL" id="KAL2037999.1"/>
    </source>
</evidence>
<organism evidence="1 2">
    <name type="scientific">Stereocaulon virgatum</name>
    <dbReference type="NCBI Taxonomy" id="373712"/>
    <lineage>
        <taxon>Eukaryota</taxon>
        <taxon>Fungi</taxon>
        <taxon>Dikarya</taxon>
        <taxon>Ascomycota</taxon>
        <taxon>Pezizomycotina</taxon>
        <taxon>Lecanoromycetes</taxon>
        <taxon>OSLEUM clade</taxon>
        <taxon>Lecanoromycetidae</taxon>
        <taxon>Lecanorales</taxon>
        <taxon>Lecanorineae</taxon>
        <taxon>Stereocaulaceae</taxon>
        <taxon>Stereocaulon</taxon>
    </lineage>
</organism>
<name>A0ABR3ZZN3_9LECA</name>
<accession>A0ABR3ZZN3</accession>
<dbReference type="Proteomes" id="UP001590950">
    <property type="component" value="Unassembled WGS sequence"/>
</dbReference>
<dbReference type="EMBL" id="JBEFKJ010000035">
    <property type="protein sequence ID" value="KAL2037999.1"/>
    <property type="molecule type" value="Genomic_DNA"/>
</dbReference>
<dbReference type="PANTHER" id="PTHR37945:SF1">
    <property type="entry name" value="EXTRACELLULAR TUNGSTATE BINDING PROTEIN"/>
    <property type="match status" value="1"/>
</dbReference>